<comment type="caution">
    <text evidence="1">The sequence shown here is derived from an EMBL/GenBank/DDBJ whole genome shotgun (WGS) entry which is preliminary data.</text>
</comment>
<dbReference type="AlphaFoldDB" id="A0A4Y2A0L5"/>
<name>A0A4Y2A0L5_ARAVE</name>
<sequence length="95" mass="10043">MERPESFIYRASCTAGELSAIESAGTVITSELLTVCVAKSESAVIVINCELLSVDLIICNALLSSNPAYGTGSGIQDAFSVEYTYTSTAKNFTFS</sequence>
<accession>A0A4Y2A0L5</accession>
<gene>
    <name evidence="1" type="ORF">AVEN_159327_1</name>
</gene>
<evidence type="ECO:0000313" key="2">
    <source>
        <dbReference type="Proteomes" id="UP000499080"/>
    </source>
</evidence>
<dbReference type="Proteomes" id="UP000499080">
    <property type="component" value="Unassembled WGS sequence"/>
</dbReference>
<proteinExistence type="predicted"/>
<dbReference type="EMBL" id="BGPR01000003">
    <property type="protein sequence ID" value="GBL73288.1"/>
    <property type="molecule type" value="Genomic_DNA"/>
</dbReference>
<protein>
    <submittedName>
        <fullName evidence="1">Uncharacterized protein</fullName>
    </submittedName>
</protein>
<organism evidence="1 2">
    <name type="scientific">Araneus ventricosus</name>
    <name type="common">Orbweaver spider</name>
    <name type="synonym">Epeira ventricosa</name>
    <dbReference type="NCBI Taxonomy" id="182803"/>
    <lineage>
        <taxon>Eukaryota</taxon>
        <taxon>Metazoa</taxon>
        <taxon>Ecdysozoa</taxon>
        <taxon>Arthropoda</taxon>
        <taxon>Chelicerata</taxon>
        <taxon>Arachnida</taxon>
        <taxon>Araneae</taxon>
        <taxon>Araneomorphae</taxon>
        <taxon>Entelegynae</taxon>
        <taxon>Araneoidea</taxon>
        <taxon>Araneidae</taxon>
        <taxon>Araneus</taxon>
    </lineage>
</organism>
<evidence type="ECO:0000313" key="1">
    <source>
        <dbReference type="EMBL" id="GBL73288.1"/>
    </source>
</evidence>
<keyword evidence="2" id="KW-1185">Reference proteome</keyword>
<reference evidence="1 2" key="1">
    <citation type="journal article" date="2019" name="Sci. Rep.">
        <title>Orb-weaving spider Araneus ventricosus genome elucidates the spidroin gene catalogue.</title>
        <authorList>
            <person name="Kono N."/>
            <person name="Nakamura H."/>
            <person name="Ohtoshi R."/>
            <person name="Moran D.A.P."/>
            <person name="Shinohara A."/>
            <person name="Yoshida Y."/>
            <person name="Fujiwara M."/>
            <person name="Mori M."/>
            <person name="Tomita M."/>
            <person name="Arakawa K."/>
        </authorList>
    </citation>
    <scope>NUCLEOTIDE SEQUENCE [LARGE SCALE GENOMIC DNA]</scope>
</reference>